<evidence type="ECO:0000256" key="1">
    <source>
        <dbReference type="SAM" id="MobiDB-lite"/>
    </source>
</evidence>
<dbReference type="PATRIC" id="fig|1173022.3.peg.421"/>
<organism evidence="2 3">
    <name type="scientific">Crinalium epipsammum PCC 9333</name>
    <dbReference type="NCBI Taxonomy" id="1173022"/>
    <lineage>
        <taxon>Bacteria</taxon>
        <taxon>Bacillati</taxon>
        <taxon>Cyanobacteriota</taxon>
        <taxon>Cyanophyceae</taxon>
        <taxon>Gomontiellales</taxon>
        <taxon>Gomontiellaceae</taxon>
        <taxon>Crinalium</taxon>
    </lineage>
</organism>
<dbReference type="RefSeq" id="WP_015201514.1">
    <property type="nucleotide sequence ID" value="NC_019753.1"/>
</dbReference>
<name>K9VTH2_9CYAN</name>
<reference evidence="2 3" key="1">
    <citation type="submission" date="2012-06" db="EMBL/GenBank/DDBJ databases">
        <title>Finished chromosome of genome of Crinalium epipsammum PCC 9333.</title>
        <authorList>
            <consortium name="US DOE Joint Genome Institute"/>
            <person name="Gugger M."/>
            <person name="Coursin T."/>
            <person name="Rippka R."/>
            <person name="Tandeau De Marsac N."/>
            <person name="Huntemann M."/>
            <person name="Wei C.-L."/>
            <person name="Han J."/>
            <person name="Detter J.C."/>
            <person name="Han C."/>
            <person name="Tapia R."/>
            <person name="Davenport K."/>
            <person name="Daligault H."/>
            <person name="Erkkila T."/>
            <person name="Gu W."/>
            <person name="Munk A.C.C."/>
            <person name="Teshima H."/>
            <person name="Xu Y."/>
            <person name="Chain P."/>
            <person name="Chen A."/>
            <person name="Krypides N."/>
            <person name="Mavromatis K."/>
            <person name="Markowitz V."/>
            <person name="Szeto E."/>
            <person name="Ivanova N."/>
            <person name="Mikhailova N."/>
            <person name="Ovchinnikova G."/>
            <person name="Pagani I."/>
            <person name="Pati A."/>
            <person name="Goodwin L."/>
            <person name="Peters L."/>
            <person name="Pitluck S."/>
            <person name="Woyke T."/>
            <person name="Kerfeld C."/>
        </authorList>
    </citation>
    <scope>NUCLEOTIDE SEQUENCE [LARGE SCALE GENOMIC DNA]</scope>
    <source>
        <strain evidence="2 3">PCC 9333</strain>
    </source>
</reference>
<proteinExistence type="predicted"/>
<feature type="region of interest" description="Disordered" evidence="1">
    <location>
        <begin position="105"/>
        <end position="152"/>
    </location>
</feature>
<sequence length="152" mass="17123">MSDNNDKEHIDFRLRLRLLANTHEGVVLSYLSSQGSRASKDLILQFLRMCVLPLAHKQKGDLSDEELKIIALESCDALENRARYIRTLFGLEKPTQQTQHVVINNGQLSAQAQPLSAPEPEPEPEPEQPPKRESRIKGVGTYEEAESLFGDM</sequence>
<dbReference type="Proteomes" id="UP000010472">
    <property type="component" value="Chromosome"/>
</dbReference>
<evidence type="ECO:0000313" key="3">
    <source>
        <dbReference type="Proteomes" id="UP000010472"/>
    </source>
</evidence>
<dbReference type="HOGENOM" id="CLU_1719282_0_0_3"/>
<protein>
    <submittedName>
        <fullName evidence="2">Uncharacterized protein</fullName>
    </submittedName>
</protein>
<dbReference type="AlphaFoldDB" id="K9VTH2"/>
<accession>K9VTH2</accession>
<evidence type="ECO:0000313" key="2">
    <source>
        <dbReference type="EMBL" id="AFZ11373.1"/>
    </source>
</evidence>
<dbReference type="OrthoDB" id="495071at2"/>
<dbReference type="KEGG" id="cep:Cri9333_0399"/>
<dbReference type="EMBL" id="CP003620">
    <property type="protein sequence ID" value="AFZ11373.1"/>
    <property type="molecule type" value="Genomic_DNA"/>
</dbReference>
<feature type="compositionally biased region" description="Polar residues" evidence="1">
    <location>
        <begin position="105"/>
        <end position="114"/>
    </location>
</feature>
<gene>
    <name evidence="2" type="ORF">Cri9333_0399</name>
</gene>
<keyword evidence="3" id="KW-1185">Reference proteome</keyword>
<dbReference type="STRING" id="1173022.Cri9333_0399"/>